<dbReference type="SUPFAM" id="SSF53187">
    <property type="entry name" value="Zn-dependent exopeptidases"/>
    <property type="match status" value="1"/>
</dbReference>
<dbReference type="RefSeq" id="WP_254161015.1">
    <property type="nucleotide sequence ID" value="NZ_CP100356.1"/>
</dbReference>
<dbReference type="EMBL" id="CP100356">
    <property type="protein sequence ID" value="UTF55709.1"/>
    <property type="molecule type" value="Genomic_DNA"/>
</dbReference>
<dbReference type="Gene3D" id="3.50.30.30">
    <property type="match status" value="1"/>
</dbReference>
<evidence type="ECO:0008006" key="3">
    <source>
        <dbReference type="Google" id="ProtNLM"/>
    </source>
</evidence>
<dbReference type="GeneID" id="73292105"/>
<gene>
    <name evidence="1" type="ORF">NGM29_18625</name>
</gene>
<dbReference type="InterPro" id="IPR046450">
    <property type="entry name" value="PA_dom_sf"/>
</dbReference>
<reference evidence="1" key="1">
    <citation type="submission" date="2022-06" db="EMBL/GenBank/DDBJ databases">
        <title>Diverse halophilic archaea isolated from saline environments.</title>
        <authorList>
            <person name="Cui H.-L."/>
        </authorList>
    </citation>
    <scope>NUCLEOTIDE SEQUENCE</scope>
    <source>
        <strain evidence="1">WLHS1</strain>
        <plasmid evidence="1">unnamed1</plasmid>
    </source>
</reference>
<sequence length="674" mass="74292">MALSILLFYAGTFLAIPNKSVYDADKQLWYDEYPYSMEESAMNSRDELFNVLDNTFSPESARDFAVGLTDYYRAPGTSGFQIAMDQVESALRDAGLDVTVDEPVIEDAWEPNEASLSVVDPVHESLIDFDDAPACLAWGSSSTNGKEEFEIVNVGTGESPDDFEEQNVEGKVVYIHGTQRRPGWWEAAGNAVDAGARGIITDYMLYQTPGVREPELVPEAAQLLRLRPAERFIDEDVWAVSIPHDSAIVLDDLLERGSVTIEANIDVEVFDATAPYLEATIPGEVTDETILFCGHASGIKPGANCAEGTGLVVELARALNELADQYKFKRSIKFIVGVEGPVSEEYLKQNPDATEDVITSLTYCSTGHKQSETESCLLLSSSPDSVPHFTNDYLAELADQSPKEADWIGKEGGQELPLLNLSQHYYTPWSDNSRFAQHEIPAPLFMSWPDKCFHSQLLTADVIDPAALRRSALISGVAALELAIADKDEAAAIGRIVAGRSLQRLQSLGANYAMEATPRARRHVEYVKERDIKALNSVTELSDGAADTIDDLELQIQQTAEKVVDSFNDTKESNRGEIAELIPVRTTDDLVARWVGLEYNDLLEIADQLADADENAGWRSLRVVSDEAWNFVDGERTVGEIADAVGFEFEMTIHPEPVHRILKGHEDGGNLRFE</sequence>
<dbReference type="SUPFAM" id="SSF52025">
    <property type="entry name" value="PA domain"/>
    <property type="match status" value="1"/>
</dbReference>
<geneLocation type="plasmid" evidence="1 2">
    <name>unnamed1</name>
</geneLocation>
<accession>A0A9E7NC33</accession>
<evidence type="ECO:0000313" key="1">
    <source>
        <dbReference type="EMBL" id="UTF55709.1"/>
    </source>
</evidence>
<dbReference type="AlphaFoldDB" id="A0A9E7NC33"/>
<name>A0A9E7NC33_9EURY</name>
<protein>
    <recommendedName>
        <fullName evidence="3">DUF4910 domain-containing protein</fullName>
    </recommendedName>
</protein>
<keyword evidence="2" id="KW-1185">Reference proteome</keyword>
<dbReference type="Proteomes" id="UP001056855">
    <property type="component" value="Plasmid unnamed1"/>
</dbReference>
<organism evidence="1 2">
    <name type="scientific">Natronosalvus rutilus</name>
    <dbReference type="NCBI Taxonomy" id="2953753"/>
    <lineage>
        <taxon>Archaea</taxon>
        <taxon>Methanobacteriati</taxon>
        <taxon>Methanobacteriota</taxon>
        <taxon>Stenosarchaea group</taxon>
        <taxon>Halobacteria</taxon>
        <taxon>Halobacteriales</taxon>
        <taxon>Natrialbaceae</taxon>
        <taxon>Natronosalvus</taxon>
    </lineage>
</organism>
<evidence type="ECO:0000313" key="2">
    <source>
        <dbReference type="Proteomes" id="UP001056855"/>
    </source>
</evidence>
<proteinExistence type="predicted"/>
<keyword evidence="1" id="KW-0614">Plasmid</keyword>
<dbReference type="Gene3D" id="3.40.630.10">
    <property type="entry name" value="Zn peptidases"/>
    <property type="match status" value="1"/>
</dbReference>
<dbReference type="KEGG" id="sawl:NGM29_18625"/>